<evidence type="ECO:0000259" key="17">
    <source>
        <dbReference type="PROSITE" id="PS50894"/>
    </source>
</evidence>
<evidence type="ECO:0000256" key="3">
    <source>
        <dbReference type="ARBA" id="ARBA00012438"/>
    </source>
</evidence>
<evidence type="ECO:0000256" key="9">
    <source>
        <dbReference type="ARBA" id="ARBA00022989"/>
    </source>
</evidence>
<dbReference type="SUPFAM" id="SSF55874">
    <property type="entry name" value="ATPase domain of HSP90 chaperone/DNA topoisomerase II/histidine kinase"/>
    <property type="match status" value="1"/>
</dbReference>
<dbReference type="InterPro" id="IPR003594">
    <property type="entry name" value="HATPase_dom"/>
</dbReference>
<dbReference type="PANTHER" id="PTHR45339">
    <property type="entry name" value="HYBRID SIGNAL TRANSDUCTION HISTIDINE KINASE J"/>
    <property type="match status" value="1"/>
</dbReference>
<dbReference type="GO" id="GO:0005886">
    <property type="term" value="C:plasma membrane"/>
    <property type="evidence" value="ECO:0007669"/>
    <property type="project" value="UniProtKB-SubCell"/>
</dbReference>
<evidence type="ECO:0000256" key="7">
    <source>
        <dbReference type="ARBA" id="ARBA00022741"/>
    </source>
</evidence>
<dbReference type="GO" id="GO:0000155">
    <property type="term" value="F:phosphorelay sensor kinase activity"/>
    <property type="evidence" value="ECO:0007669"/>
    <property type="project" value="InterPro"/>
</dbReference>
<feature type="domain" description="Histidine kinase" evidence="15">
    <location>
        <begin position="717"/>
        <end position="938"/>
    </location>
</feature>
<dbReference type="CDD" id="cd16922">
    <property type="entry name" value="HATPase_EvgS-ArcB-TorS-like"/>
    <property type="match status" value="1"/>
</dbReference>
<dbReference type="SUPFAM" id="SSF52172">
    <property type="entry name" value="CheY-like"/>
    <property type="match status" value="1"/>
</dbReference>
<evidence type="ECO:0000259" key="15">
    <source>
        <dbReference type="PROSITE" id="PS50109"/>
    </source>
</evidence>
<dbReference type="FunFam" id="3.30.565.10:FF:000010">
    <property type="entry name" value="Sensor histidine kinase RcsC"/>
    <property type="match status" value="1"/>
</dbReference>
<dbReference type="SMART" id="SM00062">
    <property type="entry name" value="PBPb"/>
    <property type="match status" value="2"/>
</dbReference>
<evidence type="ECO:0000256" key="1">
    <source>
        <dbReference type="ARBA" id="ARBA00000085"/>
    </source>
</evidence>
<dbReference type="OrthoDB" id="9810730at2"/>
<dbReference type="Pfam" id="PF02518">
    <property type="entry name" value="HATPase_c"/>
    <property type="match status" value="1"/>
</dbReference>
<comment type="subcellular location">
    <subcellularLocation>
        <location evidence="2">Cell membrane</location>
        <topology evidence="2">Multi-pass membrane protein</topology>
    </subcellularLocation>
</comment>
<dbReference type="InterPro" id="IPR001789">
    <property type="entry name" value="Sig_transdc_resp-reg_receiver"/>
</dbReference>
<evidence type="ECO:0000256" key="13">
    <source>
        <dbReference type="PROSITE-ProRule" id="PRU00169"/>
    </source>
</evidence>
<dbReference type="EMBL" id="PYMK01000019">
    <property type="protein sequence ID" value="PSU26621.1"/>
    <property type="molecule type" value="Genomic_DNA"/>
</dbReference>
<dbReference type="InterPro" id="IPR001638">
    <property type="entry name" value="Solute-binding_3/MltF_N"/>
</dbReference>
<keyword evidence="5 13" id="KW-0597">Phosphoprotein</keyword>
<keyword evidence="7" id="KW-0547">Nucleotide-binding</keyword>
<dbReference type="SMART" id="SM00448">
    <property type="entry name" value="REC"/>
    <property type="match status" value="1"/>
</dbReference>
<sequence length="1343" mass="151984">MVFKAKNPVPQPATAFILICYFRYLSMRIFTLWLTLTMLILSFSVHAKPSSDIAEKPIITVGYTSFNWAPLSFKKEDKIIGLMPSIMDAIAAKAGFHVKNIHYSSFSGMVSAFKRKEVDLLIGVAATFERQKYMVFSTPILSTSYAMLSRSPQRTNLTDLNDIIVSLEEGFAIEQKIVDMQLAEQILSMPSNKVALNAVKKGLADVYIGNGLILQNLYTYGDLQHSLSFSPLTELPFERLYITATKNNRSLINKINQAYDLLPESELTEIYDHWLTNKQQKMLGDPHELHLTAAETHYLQQHKNIRIGYQFPKSEILNNNDITFNQVNDILKHINNKLYFSTTIIPITDYQDGKQKLASSEIDIIAAVAVTNKRQQEVTFTTPYGNDKWVIVDRINHIKLAGIGKADVIGVLASGFGSQLVQDHYPTAQIHNFNTKNDILQALADGKISYAALPLSTAQVLLQKNFLGQFKIVSSHLDDHHRKISFAISKDNYLLRDVFNKALDSLPPDTLNDIQKKWHTVTLKADGNYHKLVTIIIIFGLVICCIIGAITVWNRRLTNEIKHRKAVEDKLTYLTNNFDGVLIQHHQKSDDPMDIDILFMSEKIIDFTGTSASKFYFFPQLLKDRMALRDDYQTLLTAMRNAVKQGYWRTELQVNTQEGNNSRWIELRCQITPSATGWQWNSILIDITQLKHQQLALTAAKQKSQAATTAKSRFLAMMSHEIRTPISGIICLLDLMKPYAQQPELQQIHQNLTLSSDNLLNIVNDVLDFSKLESKKLKLDLREKQLNKIATILVQPHALHAAQKGLDFKLWIDPNIAQSLRFDSMRLKQVLNNLLNNAIKFTANGSIQLDINLLSQHDNQQLISFKVTDTGIGISAQDIDNLFQPFEQLDQDSARRYDGTGLGLSICHQLIQLMNGTITVASQPDQGTSFTIILKFDICQPTESKPLHKHCGLLAMVNDSILINYLTAWQCPITVLTAITKEQLAASVSVQCIDTLFVPQSWVIEHDIDLNWIAINLPSVNWITITSADVMLTSNINARNISLSPLLPNQLYRALTQPFQPYNNDSQCAYTVQAPLTREQAIAENRYILVAEDHPINQQILKQQLEQLNYAVDIVDNGKQALVALVNNNYSILLTDCHMPEMDGYELTKTIREQEQHTTSYPLPIIAVTANALTNTDRFKAMGFNDYLIKPLKQQQLKTVLARWLQPSATIDKAKVLPQLAQTYIESPPALEPVMMIDIDELLLIFGDKDLCQTLLQQYLTACMDDLKQLNAAITQQNNDSIFMVSHRIKGAARMMAFHQLAQVADELESCSQHTQINKTDLQSYYTDIEQLIKKLSLQIHSK</sequence>
<dbReference type="PROSITE" id="PS50110">
    <property type="entry name" value="RESPONSE_REGULATORY"/>
    <property type="match status" value="1"/>
</dbReference>
<dbReference type="CDD" id="cd00082">
    <property type="entry name" value="HisKA"/>
    <property type="match status" value="1"/>
</dbReference>
<evidence type="ECO:0000256" key="2">
    <source>
        <dbReference type="ARBA" id="ARBA00004651"/>
    </source>
</evidence>
<dbReference type="Pfam" id="PF00497">
    <property type="entry name" value="SBP_bac_3"/>
    <property type="match status" value="2"/>
</dbReference>
<keyword evidence="9 14" id="KW-1133">Transmembrane helix</keyword>
<evidence type="ECO:0000256" key="8">
    <source>
        <dbReference type="ARBA" id="ARBA00022840"/>
    </source>
</evidence>
<evidence type="ECO:0000256" key="12">
    <source>
        <dbReference type="PROSITE-ProRule" id="PRU00110"/>
    </source>
</evidence>
<dbReference type="SMART" id="SM00387">
    <property type="entry name" value="HATPase_c"/>
    <property type="match status" value="1"/>
</dbReference>
<dbReference type="PRINTS" id="PR00344">
    <property type="entry name" value="BCTRLSENSOR"/>
</dbReference>
<dbReference type="Pfam" id="PF01627">
    <property type="entry name" value="Hpt"/>
    <property type="match status" value="1"/>
</dbReference>
<dbReference type="InterPro" id="IPR035965">
    <property type="entry name" value="PAS-like_dom_sf"/>
</dbReference>
<dbReference type="Gene3D" id="3.40.190.10">
    <property type="entry name" value="Periplasmic binding protein-like II"/>
    <property type="match status" value="4"/>
</dbReference>
<reference evidence="18 19" key="1">
    <citation type="submission" date="2018-03" db="EMBL/GenBank/DDBJ databases">
        <title>Whole genome sequencing of Histamine producing bacteria.</title>
        <authorList>
            <person name="Butler K."/>
        </authorList>
    </citation>
    <scope>NUCLEOTIDE SEQUENCE [LARGE SCALE GENOMIC DNA]</scope>
    <source>
        <strain evidence="18 19">BS2</strain>
    </source>
</reference>
<proteinExistence type="predicted"/>
<dbReference type="CDD" id="cd17546">
    <property type="entry name" value="REC_hyHK_CKI1_RcsC-like"/>
    <property type="match status" value="1"/>
</dbReference>
<evidence type="ECO:0000256" key="11">
    <source>
        <dbReference type="ARBA" id="ARBA00023136"/>
    </source>
</evidence>
<keyword evidence="6 14" id="KW-0812">Transmembrane</keyword>
<evidence type="ECO:0000313" key="19">
    <source>
        <dbReference type="Proteomes" id="UP000240254"/>
    </source>
</evidence>
<accession>A0A2T3IGZ0</accession>
<dbReference type="SUPFAM" id="SSF53850">
    <property type="entry name" value="Periplasmic binding protein-like II"/>
    <property type="match status" value="2"/>
</dbReference>
<dbReference type="Proteomes" id="UP000240254">
    <property type="component" value="Unassembled WGS sequence"/>
</dbReference>
<dbReference type="EC" id="2.7.13.3" evidence="3"/>
<dbReference type="InterPro" id="IPR005467">
    <property type="entry name" value="His_kinase_dom"/>
</dbReference>
<feature type="transmembrane region" description="Helical" evidence="14">
    <location>
        <begin position="532"/>
        <end position="554"/>
    </location>
</feature>
<dbReference type="InterPro" id="IPR011006">
    <property type="entry name" value="CheY-like_superfamily"/>
</dbReference>
<evidence type="ECO:0000313" key="18">
    <source>
        <dbReference type="EMBL" id="PSU26621.1"/>
    </source>
</evidence>
<feature type="domain" description="Response regulatory" evidence="16">
    <location>
        <begin position="1087"/>
        <end position="1205"/>
    </location>
</feature>
<organism evidence="18 19">
    <name type="scientific">Photobacterium aquimaris</name>
    <dbReference type="NCBI Taxonomy" id="512643"/>
    <lineage>
        <taxon>Bacteria</taxon>
        <taxon>Pseudomonadati</taxon>
        <taxon>Pseudomonadota</taxon>
        <taxon>Gammaproteobacteria</taxon>
        <taxon>Vibrionales</taxon>
        <taxon>Vibrionaceae</taxon>
        <taxon>Photobacterium</taxon>
    </lineage>
</organism>
<keyword evidence="11 14" id="KW-0472">Membrane</keyword>
<evidence type="ECO:0000256" key="14">
    <source>
        <dbReference type="SAM" id="Phobius"/>
    </source>
</evidence>
<dbReference type="SUPFAM" id="SSF47226">
    <property type="entry name" value="Histidine-containing phosphotransfer domain, HPT domain"/>
    <property type="match status" value="1"/>
</dbReference>
<dbReference type="InterPro" id="IPR036097">
    <property type="entry name" value="HisK_dim/P_sf"/>
</dbReference>
<evidence type="ECO:0000259" key="16">
    <source>
        <dbReference type="PROSITE" id="PS50110"/>
    </source>
</evidence>
<dbReference type="CDD" id="cd00088">
    <property type="entry name" value="HPT"/>
    <property type="match status" value="1"/>
</dbReference>
<comment type="caution">
    <text evidence="18">The sequence shown here is derived from an EMBL/GenBank/DDBJ whole genome shotgun (WGS) entry which is preliminary data.</text>
</comment>
<dbReference type="InterPro" id="IPR036641">
    <property type="entry name" value="HPT_dom_sf"/>
</dbReference>
<dbReference type="CDD" id="cd01007">
    <property type="entry name" value="PBP2_BvgS_HisK_like"/>
    <property type="match status" value="1"/>
</dbReference>
<dbReference type="Gene3D" id="3.30.565.10">
    <property type="entry name" value="Histidine kinase-like ATPase, C-terminal domain"/>
    <property type="match status" value="1"/>
</dbReference>
<gene>
    <name evidence="18" type="ORF">CTM88_15725</name>
</gene>
<evidence type="ECO:0000256" key="6">
    <source>
        <dbReference type="ARBA" id="ARBA00022692"/>
    </source>
</evidence>
<dbReference type="Gene3D" id="1.20.120.160">
    <property type="entry name" value="HPT domain"/>
    <property type="match status" value="1"/>
</dbReference>
<evidence type="ECO:0000256" key="5">
    <source>
        <dbReference type="ARBA" id="ARBA00022553"/>
    </source>
</evidence>
<dbReference type="PROSITE" id="PS50109">
    <property type="entry name" value="HIS_KIN"/>
    <property type="match status" value="1"/>
</dbReference>
<dbReference type="InterPro" id="IPR003661">
    <property type="entry name" value="HisK_dim/P_dom"/>
</dbReference>
<dbReference type="SUPFAM" id="SSF47384">
    <property type="entry name" value="Homodimeric domain of signal transducing histidine kinase"/>
    <property type="match status" value="1"/>
</dbReference>
<feature type="modified residue" description="Phosphohistidine" evidence="12">
    <location>
        <position position="1287"/>
    </location>
</feature>
<feature type="domain" description="HPt" evidence="17">
    <location>
        <begin position="1248"/>
        <end position="1343"/>
    </location>
</feature>
<dbReference type="PANTHER" id="PTHR45339:SF1">
    <property type="entry name" value="HYBRID SIGNAL TRANSDUCTION HISTIDINE KINASE J"/>
    <property type="match status" value="1"/>
</dbReference>
<dbReference type="Gene3D" id="3.40.50.2300">
    <property type="match status" value="1"/>
</dbReference>
<comment type="catalytic activity">
    <reaction evidence="1">
        <text>ATP + protein L-histidine = ADP + protein N-phospho-L-histidine.</text>
        <dbReference type="EC" id="2.7.13.3"/>
    </reaction>
</comment>
<dbReference type="Pfam" id="PF00512">
    <property type="entry name" value="HisKA"/>
    <property type="match status" value="1"/>
</dbReference>
<dbReference type="PROSITE" id="PS50894">
    <property type="entry name" value="HPT"/>
    <property type="match status" value="1"/>
</dbReference>
<dbReference type="SMART" id="SM00073">
    <property type="entry name" value="HPT"/>
    <property type="match status" value="1"/>
</dbReference>
<dbReference type="InterPro" id="IPR004358">
    <property type="entry name" value="Sig_transdc_His_kin-like_C"/>
</dbReference>
<protein>
    <recommendedName>
        <fullName evidence="3">histidine kinase</fullName>
        <ecNumber evidence="3">2.7.13.3</ecNumber>
    </recommendedName>
</protein>
<keyword evidence="4" id="KW-1003">Cell membrane</keyword>
<evidence type="ECO:0000256" key="10">
    <source>
        <dbReference type="ARBA" id="ARBA00023012"/>
    </source>
</evidence>
<name>A0A2T3IGZ0_9GAMM</name>
<dbReference type="Gene3D" id="1.10.287.130">
    <property type="match status" value="1"/>
</dbReference>
<feature type="modified residue" description="4-aspartylphosphate" evidence="13">
    <location>
        <position position="1136"/>
    </location>
</feature>
<dbReference type="InterPro" id="IPR036890">
    <property type="entry name" value="HATPase_C_sf"/>
</dbReference>
<keyword evidence="8" id="KW-0067">ATP-binding</keyword>
<dbReference type="InterPro" id="IPR008207">
    <property type="entry name" value="Sig_transdc_His_kin_Hpt_dom"/>
</dbReference>
<dbReference type="SUPFAM" id="SSF55785">
    <property type="entry name" value="PYP-like sensor domain (PAS domain)"/>
    <property type="match status" value="1"/>
</dbReference>
<keyword evidence="10" id="KW-0902">Two-component regulatory system</keyword>
<dbReference type="Pfam" id="PF00072">
    <property type="entry name" value="Response_reg"/>
    <property type="match status" value="1"/>
</dbReference>
<dbReference type="SMART" id="SM00388">
    <property type="entry name" value="HisKA"/>
    <property type="match status" value="1"/>
</dbReference>
<evidence type="ECO:0000256" key="4">
    <source>
        <dbReference type="ARBA" id="ARBA00022475"/>
    </source>
</evidence>
<dbReference type="GO" id="GO:0005524">
    <property type="term" value="F:ATP binding"/>
    <property type="evidence" value="ECO:0007669"/>
    <property type="project" value="UniProtKB-KW"/>
</dbReference>